<name>A0A7W7SL11_9ACTN</name>
<accession>A0A7W7SL11</accession>
<comment type="caution">
    <text evidence="1">The sequence shown here is derived from an EMBL/GenBank/DDBJ whole genome shotgun (WGS) entry which is preliminary data.</text>
</comment>
<keyword evidence="2" id="KW-1185">Reference proteome</keyword>
<protein>
    <submittedName>
        <fullName evidence="1">Uncharacterized protein</fullName>
    </submittedName>
</protein>
<dbReference type="EMBL" id="JACHJW010000001">
    <property type="protein sequence ID" value="MBB4956758.1"/>
    <property type="molecule type" value="Genomic_DNA"/>
</dbReference>
<gene>
    <name evidence="1" type="ORF">FHR38_000491</name>
</gene>
<organism evidence="1 2">
    <name type="scientific">Micromonospora polyrhachis</name>
    <dbReference type="NCBI Taxonomy" id="1282883"/>
    <lineage>
        <taxon>Bacteria</taxon>
        <taxon>Bacillati</taxon>
        <taxon>Actinomycetota</taxon>
        <taxon>Actinomycetes</taxon>
        <taxon>Micromonosporales</taxon>
        <taxon>Micromonosporaceae</taxon>
        <taxon>Micromonospora</taxon>
    </lineage>
</organism>
<evidence type="ECO:0000313" key="1">
    <source>
        <dbReference type="EMBL" id="MBB4956758.1"/>
    </source>
</evidence>
<reference evidence="1 2" key="1">
    <citation type="submission" date="2020-08" db="EMBL/GenBank/DDBJ databases">
        <title>Sequencing the genomes of 1000 actinobacteria strains.</title>
        <authorList>
            <person name="Klenk H.-P."/>
        </authorList>
    </citation>
    <scope>NUCLEOTIDE SEQUENCE [LARGE SCALE GENOMIC DNA]</scope>
    <source>
        <strain evidence="1 2">DSM 45886</strain>
    </source>
</reference>
<dbReference type="AlphaFoldDB" id="A0A7W7SL11"/>
<sequence length="226" mass="25221">MTVHEVARALPDIAVLRDRCRALAVLDAILSPQWESRYYSFDSRWAHGEEMASMRNGSGDEYSIVFLAAGAFIRGFDHESPMSPAFSEFGEVWPGVADSVPEVFADCMSEPAFSFEGGLAATVCLWRQRTDDRWHTGEIEFPAGPDPDGAHRLFAVLTDATPLAYRRFAEDYYEQRLDGAATADIHALRPLTNDVVRRLNPELSIADLAEDLAQIGYPVRPDERQP</sequence>
<evidence type="ECO:0000313" key="2">
    <source>
        <dbReference type="Proteomes" id="UP000578819"/>
    </source>
</evidence>
<proteinExistence type="predicted"/>
<dbReference type="Proteomes" id="UP000578819">
    <property type="component" value="Unassembled WGS sequence"/>
</dbReference>